<name>A0ACB9BTL8_9ASTR</name>
<gene>
    <name evidence="1" type="ORF">L1987_65189</name>
</gene>
<dbReference type="EMBL" id="CM042039">
    <property type="protein sequence ID" value="KAI3725401.1"/>
    <property type="molecule type" value="Genomic_DNA"/>
</dbReference>
<reference evidence="2" key="1">
    <citation type="journal article" date="2022" name="Mol. Ecol. Resour.">
        <title>The genomes of chicory, endive, great burdock and yacon provide insights into Asteraceae palaeo-polyploidization history and plant inulin production.</title>
        <authorList>
            <person name="Fan W."/>
            <person name="Wang S."/>
            <person name="Wang H."/>
            <person name="Wang A."/>
            <person name="Jiang F."/>
            <person name="Liu H."/>
            <person name="Zhao H."/>
            <person name="Xu D."/>
            <person name="Zhang Y."/>
        </authorList>
    </citation>
    <scope>NUCLEOTIDE SEQUENCE [LARGE SCALE GENOMIC DNA]</scope>
    <source>
        <strain evidence="2">cv. Yunnan</strain>
    </source>
</reference>
<accession>A0ACB9BTL8</accession>
<dbReference type="Proteomes" id="UP001056120">
    <property type="component" value="Linkage Group LG22"/>
</dbReference>
<comment type="caution">
    <text evidence="1">The sequence shown here is derived from an EMBL/GenBank/DDBJ whole genome shotgun (WGS) entry which is preliminary data.</text>
</comment>
<keyword evidence="2" id="KW-1185">Reference proteome</keyword>
<reference evidence="1 2" key="2">
    <citation type="journal article" date="2022" name="Mol. Ecol. Resour.">
        <title>The genomes of chicory, endive, great burdock and yacon provide insights into Asteraceae paleo-polyploidization history and plant inulin production.</title>
        <authorList>
            <person name="Fan W."/>
            <person name="Wang S."/>
            <person name="Wang H."/>
            <person name="Wang A."/>
            <person name="Jiang F."/>
            <person name="Liu H."/>
            <person name="Zhao H."/>
            <person name="Xu D."/>
            <person name="Zhang Y."/>
        </authorList>
    </citation>
    <scope>NUCLEOTIDE SEQUENCE [LARGE SCALE GENOMIC DNA]</scope>
    <source>
        <strain evidence="2">cv. Yunnan</strain>
        <tissue evidence="1">Leaves</tissue>
    </source>
</reference>
<sequence>MIVLFGRCGCMNEACRLFVDMKEKDLVSWTAMISSYEQGGTYEDALVMFFEMNRRGIDVDEVEYISVSSACAYTLVLETGACIHGLVFKTGTSSYVNIHNALIHMYSTCADIQMLRNSLIRVPTRILFLRTR</sequence>
<evidence type="ECO:0000313" key="2">
    <source>
        <dbReference type="Proteomes" id="UP001056120"/>
    </source>
</evidence>
<evidence type="ECO:0000313" key="1">
    <source>
        <dbReference type="EMBL" id="KAI3725401.1"/>
    </source>
</evidence>
<proteinExistence type="predicted"/>
<protein>
    <submittedName>
        <fullName evidence="1">Uncharacterized protein</fullName>
    </submittedName>
</protein>
<organism evidence="1 2">
    <name type="scientific">Smallanthus sonchifolius</name>
    <dbReference type="NCBI Taxonomy" id="185202"/>
    <lineage>
        <taxon>Eukaryota</taxon>
        <taxon>Viridiplantae</taxon>
        <taxon>Streptophyta</taxon>
        <taxon>Embryophyta</taxon>
        <taxon>Tracheophyta</taxon>
        <taxon>Spermatophyta</taxon>
        <taxon>Magnoliopsida</taxon>
        <taxon>eudicotyledons</taxon>
        <taxon>Gunneridae</taxon>
        <taxon>Pentapetalae</taxon>
        <taxon>asterids</taxon>
        <taxon>campanulids</taxon>
        <taxon>Asterales</taxon>
        <taxon>Asteraceae</taxon>
        <taxon>Asteroideae</taxon>
        <taxon>Heliantheae alliance</taxon>
        <taxon>Millerieae</taxon>
        <taxon>Smallanthus</taxon>
    </lineage>
</organism>